<keyword evidence="3" id="KW-1185">Reference proteome</keyword>
<feature type="region of interest" description="Disordered" evidence="1">
    <location>
        <begin position="166"/>
        <end position="195"/>
    </location>
</feature>
<proteinExistence type="predicted"/>
<reference evidence="2 3" key="1">
    <citation type="submission" date="2021-11" db="EMBL/GenBank/DDBJ databases">
        <title>Black yeast isolated from Biological Soil Crust.</title>
        <authorList>
            <person name="Kurbessoian T."/>
        </authorList>
    </citation>
    <scope>NUCLEOTIDE SEQUENCE [LARGE SCALE GENOMIC DNA]</scope>
    <source>
        <strain evidence="2 3">CCFEE 5522</strain>
    </source>
</reference>
<evidence type="ECO:0000313" key="2">
    <source>
        <dbReference type="EMBL" id="KAK4543464.1"/>
    </source>
</evidence>
<gene>
    <name evidence="2" type="ORF">LTR36_005607</name>
</gene>
<name>A0AAV9JFC4_9PEZI</name>
<feature type="region of interest" description="Disordered" evidence="1">
    <location>
        <begin position="456"/>
        <end position="495"/>
    </location>
</feature>
<feature type="compositionally biased region" description="Basic and acidic residues" evidence="1">
    <location>
        <begin position="185"/>
        <end position="195"/>
    </location>
</feature>
<dbReference type="Proteomes" id="UP001324427">
    <property type="component" value="Unassembled WGS sequence"/>
</dbReference>
<feature type="compositionally biased region" description="Polar residues" evidence="1">
    <location>
        <begin position="390"/>
        <end position="408"/>
    </location>
</feature>
<evidence type="ECO:0000256" key="1">
    <source>
        <dbReference type="SAM" id="MobiDB-lite"/>
    </source>
</evidence>
<comment type="caution">
    <text evidence="2">The sequence shown here is derived from an EMBL/GenBank/DDBJ whole genome shotgun (WGS) entry which is preliminary data.</text>
</comment>
<feature type="region of interest" description="Disordered" evidence="1">
    <location>
        <begin position="386"/>
        <end position="410"/>
    </location>
</feature>
<protein>
    <submittedName>
        <fullName evidence="2">Uncharacterized protein</fullName>
    </submittedName>
</protein>
<feature type="region of interest" description="Disordered" evidence="1">
    <location>
        <begin position="1"/>
        <end position="40"/>
    </location>
</feature>
<evidence type="ECO:0000313" key="3">
    <source>
        <dbReference type="Proteomes" id="UP001324427"/>
    </source>
</evidence>
<dbReference type="AlphaFoldDB" id="A0AAV9JFC4"/>
<sequence length="495" mass="52536">MSAGVDKNGHSSSDSFVSAPEANQAATRTARMEAAPGQMSAAVNSLVEDFQEQLNELKEGQTALLKAVDVVKGEQHTMQVAIGAVEEKVNEAQLRQEAAMNATGATDEAVDDWRTERRQLQCAVDAILEQHNSLSAKIHDLSRPQSAAAAHAPVVAPEIDTITVKPLESAQRPRRPKPVAQISRRRQDSAGENDSHAFQSAIEMANANLGVPQHGPMPSAFERAEPLDYSAIVTGGLESSLMLPPRPRYEREASVASTVTLCGDQHATRPVMPMRPPPRAASFDLLVAPLSRSKRKLAGGSREGSTVSLAEGGRKKKRATAPNTPGDGVQLGDRLLTSTETETTHLADVDQVDGSANGDEIEVATTQAAETHTPYDDDEIVVATRRPASKTVQQSNTTDAAQSPSAASTDHAALVDELLDFVDASEESMMQGPPPPPKTAKAVGLAELFKQFGVRSDGKDKAAAVPTEGTSDTIAFGAPRRSARAPQPVKRLPTE</sequence>
<feature type="region of interest" description="Disordered" evidence="1">
    <location>
        <begin position="294"/>
        <end position="332"/>
    </location>
</feature>
<organism evidence="2 3">
    <name type="scientific">Oleoguttula mirabilis</name>
    <dbReference type="NCBI Taxonomy" id="1507867"/>
    <lineage>
        <taxon>Eukaryota</taxon>
        <taxon>Fungi</taxon>
        <taxon>Dikarya</taxon>
        <taxon>Ascomycota</taxon>
        <taxon>Pezizomycotina</taxon>
        <taxon>Dothideomycetes</taxon>
        <taxon>Dothideomycetidae</taxon>
        <taxon>Mycosphaerellales</taxon>
        <taxon>Teratosphaeriaceae</taxon>
        <taxon>Oleoguttula</taxon>
    </lineage>
</organism>
<accession>A0AAV9JFC4</accession>
<dbReference type="EMBL" id="JAVFHQ010000032">
    <property type="protein sequence ID" value="KAK4543464.1"/>
    <property type="molecule type" value="Genomic_DNA"/>
</dbReference>